<organism evidence="1 2">
    <name type="scientific">Rotaria sordida</name>
    <dbReference type="NCBI Taxonomy" id="392033"/>
    <lineage>
        <taxon>Eukaryota</taxon>
        <taxon>Metazoa</taxon>
        <taxon>Spiralia</taxon>
        <taxon>Gnathifera</taxon>
        <taxon>Rotifera</taxon>
        <taxon>Eurotatoria</taxon>
        <taxon>Bdelloidea</taxon>
        <taxon>Philodinida</taxon>
        <taxon>Philodinidae</taxon>
        <taxon>Rotaria</taxon>
    </lineage>
</organism>
<feature type="non-terminal residue" evidence="1">
    <location>
        <position position="1"/>
    </location>
</feature>
<reference evidence="1" key="1">
    <citation type="submission" date="2021-02" db="EMBL/GenBank/DDBJ databases">
        <authorList>
            <person name="Nowell W R."/>
        </authorList>
    </citation>
    <scope>NUCLEOTIDE SEQUENCE</scope>
</reference>
<protein>
    <submittedName>
        <fullName evidence="1">Uncharacterized protein</fullName>
    </submittedName>
</protein>
<dbReference type="AlphaFoldDB" id="A0A820KCT4"/>
<sequence length="119" mass="14015">YVFSDLIFCLLTRYNQTFSHVSRQPSCSCNVHYLYHHSDIYHNINSTIKYPTNYLRVTPICILNETISNFEQYQNENEQIQYSNNTSFILRSGDDKCDYKLMFLDCDTMTTTTTTTTTT</sequence>
<comment type="caution">
    <text evidence="1">The sequence shown here is derived from an EMBL/GenBank/DDBJ whole genome shotgun (WGS) entry which is preliminary data.</text>
</comment>
<dbReference type="EMBL" id="CAJOAX010060300">
    <property type="protein sequence ID" value="CAF4340663.1"/>
    <property type="molecule type" value="Genomic_DNA"/>
</dbReference>
<feature type="non-terminal residue" evidence="1">
    <location>
        <position position="119"/>
    </location>
</feature>
<name>A0A820KCT4_9BILA</name>
<gene>
    <name evidence="1" type="ORF">OTI717_LOCUS43234</name>
</gene>
<dbReference type="Proteomes" id="UP000663823">
    <property type="component" value="Unassembled WGS sequence"/>
</dbReference>
<proteinExistence type="predicted"/>
<evidence type="ECO:0000313" key="1">
    <source>
        <dbReference type="EMBL" id="CAF4340663.1"/>
    </source>
</evidence>
<accession>A0A820KCT4</accession>
<evidence type="ECO:0000313" key="2">
    <source>
        <dbReference type="Proteomes" id="UP000663823"/>
    </source>
</evidence>